<evidence type="ECO:0000256" key="3">
    <source>
        <dbReference type="PROSITE-ProRule" id="PRU00076"/>
    </source>
</evidence>
<dbReference type="PANTHER" id="PTHR44170:SF6">
    <property type="entry name" value="CONTACTIN"/>
    <property type="match status" value="1"/>
</dbReference>
<keyword evidence="4" id="KW-0812">Transmembrane</keyword>
<feature type="domain" description="Ig-like" evidence="6">
    <location>
        <begin position="497"/>
        <end position="574"/>
    </location>
</feature>
<comment type="caution">
    <text evidence="7">The sequence shown here is derived from an EMBL/GenBank/DDBJ whole genome shotgun (WGS) entry which is preliminary data.</text>
</comment>
<keyword evidence="8" id="KW-1185">Reference proteome</keyword>
<dbReference type="SUPFAM" id="SSF57196">
    <property type="entry name" value="EGF/Laminin"/>
    <property type="match status" value="1"/>
</dbReference>
<keyword evidence="3" id="KW-0245">EGF-like domain</keyword>
<evidence type="ECO:0000256" key="4">
    <source>
        <dbReference type="SAM" id="Phobius"/>
    </source>
</evidence>
<feature type="transmembrane region" description="Helical" evidence="4">
    <location>
        <begin position="592"/>
        <end position="620"/>
    </location>
</feature>
<sequence>MIAERLLLSVTFLAIIFHVGLPGKQRTLSSPEDWMLRYTVLLATAALVKMAARVQTMAPPTRVSATSAGVAKTVKSLVTPAWMAVVRVKTTHARTTELALKTAPGATTASVIPTMRDRTVSRVAGCDRGVCYCNNNGACIDNYEECHCNCDTCHTAEHCDSFANPDPCPSEPCQNNGTCTQTCDGYSCQCAVNYAGTVCDEPCLLVVTKNNSAVVELRGNHTFHVDVIEYGCGQDTHVNWAGPQGTEVGTEQDLDLTYVKMADSGLYKCTATETQYAKCTQELDFHLSVYTNWDTGSCQDSQGSPVYVTVVESGSQLTLSCVMPSRPNVGLDWVRNNVTVQSTNVTVEVNGVTYKNITISDLNVTQEDVGLYRCVASNLDATHDVCSVDVSLACDVMSVVQTTSAVVQLGSNHTFSVQTRGEIIYSWSNPQGRVVANTSTLTLTNIKMADAGTYTCTGVDSCTQQINFTLAVNTEWDTGECYNSETRDTTPTKLDVGGSFILSCVVPRQPTPELNWFLDNVAVTSGLLLVDRTDLNYTTLELSADDVTKEDAGRYSCVASYLDAIVTVCDVEVTVAGSKTNGTDLPDKGMSIWVPVAIGAGGGLGILAIAACCCLMYLAIMRKKKRKEKKKNKVEPFVEDEEETAYY</sequence>
<dbReference type="GO" id="GO:0098609">
    <property type="term" value="P:cell-cell adhesion"/>
    <property type="evidence" value="ECO:0007669"/>
    <property type="project" value="TreeGrafter"/>
</dbReference>
<dbReference type="Pfam" id="PF13927">
    <property type="entry name" value="Ig_3"/>
    <property type="match status" value="1"/>
</dbReference>
<keyword evidence="1" id="KW-0677">Repeat</keyword>
<protein>
    <submittedName>
        <fullName evidence="7">Uncharacterized protein</fullName>
    </submittedName>
</protein>
<dbReference type="SMART" id="SM00408">
    <property type="entry name" value="IGc2"/>
    <property type="match status" value="3"/>
</dbReference>
<dbReference type="PROSITE" id="PS50026">
    <property type="entry name" value="EGF_3"/>
    <property type="match status" value="1"/>
</dbReference>
<dbReference type="InterPro" id="IPR007110">
    <property type="entry name" value="Ig-like_dom"/>
</dbReference>
<evidence type="ECO:0000256" key="2">
    <source>
        <dbReference type="ARBA" id="ARBA00023157"/>
    </source>
</evidence>
<name>A0AAD9L4N7_RIDPI</name>
<keyword evidence="4" id="KW-1133">Transmembrane helix</keyword>
<gene>
    <name evidence="7" type="ORF">NP493_321g03011</name>
</gene>
<dbReference type="SUPFAM" id="SSF48726">
    <property type="entry name" value="Immunoglobulin"/>
    <property type="match status" value="3"/>
</dbReference>
<dbReference type="InterPro" id="IPR036179">
    <property type="entry name" value="Ig-like_dom_sf"/>
</dbReference>
<evidence type="ECO:0000256" key="1">
    <source>
        <dbReference type="ARBA" id="ARBA00022737"/>
    </source>
</evidence>
<keyword evidence="4" id="KW-0472">Membrane</keyword>
<dbReference type="SMART" id="SM00409">
    <property type="entry name" value="IG"/>
    <property type="match status" value="4"/>
</dbReference>
<dbReference type="SMART" id="SM00181">
    <property type="entry name" value="EGF"/>
    <property type="match status" value="1"/>
</dbReference>
<dbReference type="GO" id="GO:0016020">
    <property type="term" value="C:membrane"/>
    <property type="evidence" value="ECO:0007669"/>
    <property type="project" value="UniProtKB-SubCell"/>
</dbReference>
<dbReference type="PANTHER" id="PTHR44170">
    <property type="entry name" value="PROTEIN SIDEKICK"/>
    <property type="match status" value="1"/>
</dbReference>
<dbReference type="CDD" id="cd00096">
    <property type="entry name" value="Ig"/>
    <property type="match status" value="2"/>
</dbReference>
<dbReference type="Pfam" id="PF13895">
    <property type="entry name" value="Ig_2"/>
    <property type="match status" value="1"/>
</dbReference>
<evidence type="ECO:0000259" key="5">
    <source>
        <dbReference type="PROSITE" id="PS50026"/>
    </source>
</evidence>
<dbReference type="PROSITE" id="PS50835">
    <property type="entry name" value="IG_LIKE"/>
    <property type="match status" value="3"/>
</dbReference>
<dbReference type="InterPro" id="IPR003599">
    <property type="entry name" value="Ig_sub"/>
</dbReference>
<evidence type="ECO:0000313" key="8">
    <source>
        <dbReference type="Proteomes" id="UP001209878"/>
    </source>
</evidence>
<reference evidence="7" key="1">
    <citation type="journal article" date="2023" name="Mol. Biol. Evol.">
        <title>Third-Generation Sequencing Reveals the Adaptive Role of the Epigenome in Three Deep-Sea Polychaetes.</title>
        <authorList>
            <person name="Perez M."/>
            <person name="Aroh O."/>
            <person name="Sun Y."/>
            <person name="Lan Y."/>
            <person name="Juniper S.K."/>
            <person name="Young C.R."/>
            <person name="Angers B."/>
            <person name="Qian P.Y."/>
        </authorList>
    </citation>
    <scope>NUCLEOTIDE SEQUENCE</scope>
    <source>
        <strain evidence="7">R07B-5</strain>
    </source>
</reference>
<dbReference type="Gene3D" id="2.10.25.10">
    <property type="entry name" value="Laminin"/>
    <property type="match status" value="1"/>
</dbReference>
<accession>A0AAD9L4N7</accession>
<dbReference type="InterPro" id="IPR000742">
    <property type="entry name" value="EGF"/>
</dbReference>
<feature type="domain" description="Ig-like" evidence="6">
    <location>
        <begin position="392"/>
        <end position="467"/>
    </location>
</feature>
<feature type="domain" description="Ig-like" evidence="6">
    <location>
        <begin position="304"/>
        <end position="391"/>
    </location>
</feature>
<proteinExistence type="predicted"/>
<dbReference type="AlphaFoldDB" id="A0AAD9L4N7"/>
<evidence type="ECO:0000259" key="6">
    <source>
        <dbReference type="PROSITE" id="PS50835"/>
    </source>
</evidence>
<feature type="domain" description="EGF-like" evidence="5">
    <location>
        <begin position="164"/>
        <end position="200"/>
    </location>
</feature>
<keyword evidence="2 3" id="KW-1015">Disulfide bond</keyword>
<dbReference type="InterPro" id="IPR013783">
    <property type="entry name" value="Ig-like_fold"/>
</dbReference>
<comment type="caution">
    <text evidence="3">Lacks conserved residue(s) required for the propagation of feature annotation.</text>
</comment>
<dbReference type="Gene3D" id="2.60.40.10">
    <property type="entry name" value="Immunoglobulins"/>
    <property type="match status" value="4"/>
</dbReference>
<feature type="disulfide bond" evidence="3">
    <location>
        <begin position="190"/>
        <end position="199"/>
    </location>
</feature>
<dbReference type="Proteomes" id="UP001209878">
    <property type="component" value="Unassembled WGS sequence"/>
</dbReference>
<dbReference type="PROSITE" id="PS00022">
    <property type="entry name" value="EGF_1"/>
    <property type="match status" value="1"/>
</dbReference>
<dbReference type="InterPro" id="IPR003598">
    <property type="entry name" value="Ig_sub2"/>
</dbReference>
<evidence type="ECO:0000313" key="7">
    <source>
        <dbReference type="EMBL" id="KAK2183177.1"/>
    </source>
</evidence>
<organism evidence="7 8">
    <name type="scientific">Ridgeia piscesae</name>
    <name type="common">Tubeworm</name>
    <dbReference type="NCBI Taxonomy" id="27915"/>
    <lineage>
        <taxon>Eukaryota</taxon>
        <taxon>Metazoa</taxon>
        <taxon>Spiralia</taxon>
        <taxon>Lophotrochozoa</taxon>
        <taxon>Annelida</taxon>
        <taxon>Polychaeta</taxon>
        <taxon>Sedentaria</taxon>
        <taxon>Canalipalpata</taxon>
        <taxon>Sabellida</taxon>
        <taxon>Siboglinidae</taxon>
        <taxon>Ridgeia</taxon>
    </lineage>
</organism>
<dbReference type="CDD" id="cd00054">
    <property type="entry name" value="EGF_CA"/>
    <property type="match status" value="1"/>
</dbReference>
<dbReference type="EMBL" id="JAODUO010000320">
    <property type="protein sequence ID" value="KAK2183177.1"/>
    <property type="molecule type" value="Genomic_DNA"/>
</dbReference>
<dbReference type="Pfam" id="PF00008">
    <property type="entry name" value="EGF"/>
    <property type="match status" value="1"/>
</dbReference>